<accession>A0A7M7ST19</accession>
<dbReference type="FunFam" id="1.25.40.20:FF:000298">
    <property type="entry name" value="ArfGAP with GTPase domain, ankyrin repeat and PH domain 2"/>
    <property type="match status" value="1"/>
</dbReference>
<feature type="domain" description="PH" evidence="12">
    <location>
        <begin position="419"/>
        <end position="660"/>
    </location>
</feature>
<dbReference type="PROSITE" id="PS50003">
    <property type="entry name" value="PH_DOMAIN"/>
    <property type="match status" value="1"/>
</dbReference>
<keyword evidence="7 9" id="KW-0040">ANK repeat</keyword>
<feature type="compositionally biased region" description="Low complexity" evidence="11">
    <location>
        <begin position="368"/>
        <end position="385"/>
    </location>
</feature>
<keyword evidence="3" id="KW-0479">Metal-binding</keyword>
<feature type="region of interest" description="Disordered" evidence="11">
    <location>
        <begin position="248"/>
        <end position="350"/>
    </location>
</feature>
<dbReference type="SMART" id="SM00174">
    <property type="entry name" value="RHO"/>
    <property type="match status" value="1"/>
</dbReference>
<dbReference type="PROSITE" id="PS51419">
    <property type="entry name" value="RAB"/>
    <property type="match status" value="1"/>
</dbReference>
<evidence type="ECO:0000256" key="11">
    <source>
        <dbReference type="SAM" id="MobiDB-lite"/>
    </source>
</evidence>
<dbReference type="PROSITE" id="PS50115">
    <property type="entry name" value="ARFGAP"/>
    <property type="match status" value="1"/>
</dbReference>
<dbReference type="FunFam" id="3.40.50.300:FF:000178">
    <property type="entry name" value="Arf-GAP with GTPase, ANK repeat and PH domain-containing protein 1"/>
    <property type="match status" value="1"/>
</dbReference>
<dbReference type="Gene3D" id="1.10.220.150">
    <property type="entry name" value="Arf GTPase activating protein"/>
    <property type="match status" value="1"/>
</dbReference>
<keyword evidence="6" id="KW-0862">Zinc</keyword>
<comment type="similarity">
    <text evidence="1">Belongs to the centaurin gamma-like family.</text>
</comment>
<protein>
    <submittedName>
        <fullName evidence="14">Uncharacterized protein</fullName>
    </submittedName>
</protein>
<dbReference type="KEGG" id="spu:100889554"/>
<dbReference type="InParanoid" id="A0A7M7ST19"/>
<feature type="region of interest" description="Disordered" evidence="11">
    <location>
        <begin position="366"/>
        <end position="419"/>
    </location>
</feature>
<dbReference type="SUPFAM" id="SSF57863">
    <property type="entry name" value="ArfGap/RecO-like zinc finger"/>
    <property type="match status" value="1"/>
</dbReference>
<dbReference type="Proteomes" id="UP000007110">
    <property type="component" value="Unassembled WGS sequence"/>
</dbReference>
<dbReference type="CDD" id="cd04103">
    <property type="entry name" value="Centaurin_gamma"/>
    <property type="match status" value="1"/>
</dbReference>
<keyword evidence="8" id="KW-0342">GTP-binding</keyword>
<keyword evidence="2" id="KW-0343">GTPase activation</keyword>
<feature type="region of interest" description="Disordered" evidence="11">
    <location>
        <begin position="1"/>
        <end position="41"/>
    </location>
</feature>
<evidence type="ECO:0000256" key="9">
    <source>
        <dbReference type="PROSITE-ProRule" id="PRU00023"/>
    </source>
</evidence>
<evidence type="ECO:0000256" key="1">
    <source>
        <dbReference type="ARBA" id="ARBA00005430"/>
    </source>
</evidence>
<evidence type="ECO:0000256" key="3">
    <source>
        <dbReference type="ARBA" id="ARBA00022723"/>
    </source>
</evidence>
<dbReference type="SUPFAM" id="SSF48403">
    <property type="entry name" value="Ankyrin repeat"/>
    <property type="match status" value="1"/>
</dbReference>
<dbReference type="GO" id="GO:0003924">
    <property type="term" value="F:GTPase activity"/>
    <property type="evidence" value="ECO:0000318"/>
    <property type="project" value="GO_Central"/>
</dbReference>
<evidence type="ECO:0000256" key="2">
    <source>
        <dbReference type="ARBA" id="ARBA00022468"/>
    </source>
</evidence>
<dbReference type="InterPro" id="IPR051282">
    <property type="entry name" value="Arf-GAP_GTPase_ANK_PH"/>
</dbReference>
<dbReference type="InterPro" id="IPR002110">
    <property type="entry name" value="Ankyrin_rpt"/>
</dbReference>
<dbReference type="SMART" id="SM00175">
    <property type="entry name" value="RAB"/>
    <property type="match status" value="1"/>
</dbReference>
<feature type="region of interest" description="Disordered" evidence="11">
    <location>
        <begin position="534"/>
        <end position="553"/>
    </location>
</feature>
<dbReference type="Gene3D" id="1.25.40.20">
    <property type="entry name" value="Ankyrin repeat-containing domain"/>
    <property type="match status" value="1"/>
</dbReference>
<keyword evidence="4" id="KW-0547">Nucleotide-binding</keyword>
<dbReference type="InterPro" id="IPR038508">
    <property type="entry name" value="ArfGAP_dom_sf"/>
</dbReference>
<feature type="region of interest" description="Disordered" evidence="11">
    <location>
        <begin position="915"/>
        <end position="935"/>
    </location>
</feature>
<dbReference type="Pfam" id="PF01412">
    <property type="entry name" value="ArfGap"/>
    <property type="match status" value="1"/>
</dbReference>
<feature type="compositionally biased region" description="Low complexity" evidence="11">
    <location>
        <begin position="249"/>
        <end position="266"/>
    </location>
</feature>
<proteinExistence type="inferred from homology"/>
<feature type="compositionally biased region" description="Polar residues" evidence="11">
    <location>
        <begin position="320"/>
        <end position="329"/>
    </location>
</feature>
<dbReference type="Pfam" id="PF12796">
    <property type="entry name" value="Ank_2"/>
    <property type="match status" value="1"/>
</dbReference>
<dbReference type="SUPFAM" id="SSF52540">
    <property type="entry name" value="P-loop containing nucleoside triphosphate hydrolases"/>
    <property type="match status" value="1"/>
</dbReference>
<dbReference type="InterPro" id="IPR001164">
    <property type="entry name" value="ArfGAP_dom"/>
</dbReference>
<dbReference type="InterPro" id="IPR037278">
    <property type="entry name" value="ARFGAP/RecO"/>
</dbReference>
<dbReference type="PANTHER" id="PTHR45819">
    <property type="entry name" value="CENTAURIN-GAMMA-1A"/>
    <property type="match status" value="1"/>
</dbReference>
<dbReference type="RefSeq" id="XP_030829340.1">
    <property type="nucleotide sequence ID" value="XM_030973480.1"/>
</dbReference>
<feature type="region of interest" description="Disordered" evidence="11">
    <location>
        <begin position="480"/>
        <end position="508"/>
    </location>
</feature>
<dbReference type="PROSITE" id="PS50297">
    <property type="entry name" value="ANK_REP_REGION"/>
    <property type="match status" value="1"/>
</dbReference>
<name>A0A7M7ST19_STRPU</name>
<dbReference type="PROSITE" id="PS51421">
    <property type="entry name" value="RAS"/>
    <property type="match status" value="1"/>
</dbReference>
<dbReference type="SMART" id="SM00233">
    <property type="entry name" value="PH"/>
    <property type="match status" value="1"/>
</dbReference>
<evidence type="ECO:0000256" key="10">
    <source>
        <dbReference type="PROSITE-ProRule" id="PRU00288"/>
    </source>
</evidence>
<dbReference type="Gene3D" id="3.40.50.300">
    <property type="entry name" value="P-loop containing nucleotide triphosphate hydrolases"/>
    <property type="match status" value="1"/>
</dbReference>
<dbReference type="GO" id="GO:0008270">
    <property type="term" value="F:zinc ion binding"/>
    <property type="evidence" value="ECO:0007669"/>
    <property type="project" value="UniProtKB-KW"/>
</dbReference>
<dbReference type="EnsemblMetazoa" id="XM_030973480">
    <property type="protein sequence ID" value="XP_030829340"/>
    <property type="gene ID" value="LOC100889554"/>
</dbReference>
<reference evidence="15" key="1">
    <citation type="submission" date="2015-02" db="EMBL/GenBank/DDBJ databases">
        <title>Genome sequencing for Strongylocentrotus purpuratus.</title>
        <authorList>
            <person name="Murali S."/>
            <person name="Liu Y."/>
            <person name="Vee V."/>
            <person name="English A."/>
            <person name="Wang M."/>
            <person name="Skinner E."/>
            <person name="Han Y."/>
            <person name="Muzny D.M."/>
            <person name="Worley K.C."/>
            <person name="Gibbs R.A."/>
        </authorList>
    </citation>
    <scope>NUCLEOTIDE SEQUENCE</scope>
</reference>
<dbReference type="InterPro" id="IPR001806">
    <property type="entry name" value="Small_GTPase"/>
</dbReference>
<sequence length="935" mass="102585">MMRTSLSSMVLSESSSPNGVDEGAKNSGKTGGGSSSRRSLSFRRKKRSLSWRKNRCLSDIINVDSFVNSQEWTLSRTVPELKLGVVGSLTSGKSALVHRYLTGSYMQEESPEGGRFKKEIVVDDRSYLLLIRDEGGPPELQFCSWVDAVILVFSVEDEMSFQMLYNFYAKIAHYRNTADLPMILVGTQDALTQNSPRLIDDTKAKKLAADLKRCPYFETCAMYGLNVERVFQDAAQLIVEKKHYHPMASLSNSSSSLPSTPHSVRSNPFPGTAPFPGPNTLSAPSANHSNSQHHHHQQQQQAGTTGSMGSRKGSRDSIREGSQGSNQGSDRGPLQPSPSSTPNFTRKSRRKSNLFTNFVLMSIDGKTSASSSPSVSPGVSVYVAPNKGKPQNNETKNGGGDSSSLPNHHQRGIGSGRSIPVKQGYLYKRSSKALNKEWKKKYVTLCDDGRLTYHPSLHDYMDDVHGKEIRLLNTTVKVPGRRPPLARANTQVGSNTSSSNSGTNGIANNMKAMTISGHAGPGIHSNQAALSRDTSNPMLSQREVNEAKAKSTSLPRDTCFSDAVVISNSSVMPSMSNGVDAPLSFPQMGMTSKDGHGSKKKHRRLRSSGGNKSLDQHHLEAESEDCEFVIVSLDNRQWNFEATNSEERDGWVVAVEQRILACLQTNESAKGKCQLSNLERSAIVDTIRKVRGNGSCVDCEAQNPDWSSLNLGSLMCIECSGIHRNLGSHISRVRSLTLDEWPPELAQVMMLSGNALTNSVFEVSLHNHVKPTITSGREEKENWIRAKYERKEFIAPYPYPERNLGQQLMEAVIREDIRAVMLLLVHAQEDEVNYRYGDGDGRSALHLSCAMGNVVITQLLIWYKLNVNITDADGRTALGYARSVGADDCAKVLIMNGCQDNEDLNSNMNNSTLLRVPPGPGRGHHLPGDKMSSVI</sequence>
<dbReference type="PANTHER" id="PTHR45819:SF5">
    <property type="entry name" value="CENTAURIN-GAMMA-1A"/>
    <property type="match status" value="1"/>
</dbReference>
<evidence type="ECO:0000256" key="4">
    <source>
        <dbReference type="ARBA" id="ARBA00022741"/>
    </source>
</evidence>
<evidence type="ECO:0000256" key="6">
    <source>
        <dbReference type="ARBA" id="ARBA00022833"/>
    </source>
</evidence>
<evidence type="ECO:0000313" key="14">
    <source>
        <dbReference type="EnsemblMetazoa" id="XP_030829340"/>
    </source>
</evidence>
<feature type="region of interest" description="Disordered" evidence="11">
    <location>
        <begin position="587"/>
        <end position="617"/>
    </location>
</feature>
<dbReference type="CDD" id="cd08836">
    <property type="entry name" value="ArfGap_AGAP"/>
    <property type="match status" value="1"/>
</dbReference>
<dbReference type="GO" id="GO:0005096">
    <property type="term" value="F:GTPase activator activity"/>
    <property type="evidence" value="ECO:0000318"/>
    <property type="project" value="GO_Central"/>
</dbReference>
<dbReference type="Pfam" id="PF00071">
    <property type="entry name" value="Ras"/>
    <property type="match status" value="1"/>
</dbReference>
<dbReference type="InterPro" id="IPR036770">
    <property type="entry name" value="Ankyrin_rpt-contain_sf"/>
</dbReference>
<evidence type="ECO:0000313" key="15">
    <source>
        <dbReference type="Proteomes" id="UP000007110"/>
    </source>
</evidence>
<dbReference type="CDD" id="cd01250">
    <property type="entry name" value="PH_AGAP"/>
    <property type="match status" value="1"/>
</dbReference>
<dbReference type="InterPro" id="IPR027417">
    <property type="entry name" value="P-loop_NTPase"/>
</dbReference>
<dbReference type="SMART" id="SM00105">
    <property type="entry name" value="ArfGap"/>
    <property type="match status" value="1"/>
</dbReference>
<evidence type="ECO:0000256" key="5">
    <source>
        <dbReference type="ARBA" id="ARBA00022771"/>
    </source>
</evidence>
<dbReference type="PROSITE" id="PS50088">
    <property type="entry name" value="ANK_REPEAT"/>
    <property type="match status" value="1"/>
</dbReference>
<feature type="compositionally biased region" description="Low complexity" evidence="11">
    <location>
        <begin position="493"/>
        <end position="505"/>
    </location>
</feature>
<feature type="repeat" description="ANK" evidence="9">
    <location>
        <begin position="840"/>
        <end position="872"/>
    </location>
</feature>
<dbReference type="SUPFAM" id="SSF50729">
    <property type="entry name" value="PH domain-like"/>
    <property type="match status" value="1"/>
</dbReference>
<dbReference type="SMART" id="SM00248">
    <property type="entry name" value="ANK"/>
    <property type="match status" value="2"/>
</dbReference>
<dbReference type="PRINTS" id="PR00405">
    <property type="entry name" value="REVINTRACTNG"/>
</dbReference>
<feature type="compositionally biased region" description="Polar residues" evidence="11">
    <location>
        <begin position="389"/>
        <end position="407"/>
    </location>
</feature>
<evidence type="ECO:0000259" key="12">
    <source>
        <dbReference type="PROSITE" id="PS50003"/>
    </source>
</evidence>
<evidence type="ECO:0000259" key="13">
    <source>
        <dbReference type="PROSITE" id="PS50115"/>
    </source>
</evidence>
<feature type="compositionally biased region" description="Low complexity" evidence="11">
    <location>
        <begin position="1"/>
        <end position="16"/>
    </location>
</feature>
<organism evidence="14 15">
    <name type="scientific">Strongylocentrotus purpuratus</name>
    <name type="common">Purple sea urchin</name>
    <dbReference type="NCBI Taxonomy" id="7668"/>
    <lineage>
        <taxon>Eukaryota</taxon>
        <taxon>Metazoa</taxon>
        <taxon>Echinodermata</taxon>
        <taxon>Eleutherozoa</taxon>
        <taxon>Echinozoa</taxon>
        <taxon>Echinoidea</taxon>
        <taxon>Euechinoidea</taxon>
        <taxon>Echinacea</taxon>
        <taxon>Camarodonta</taxon>
        <taxon>Echinidea</taxon>
        <taxon>Strongylocentrotidae</taxon>
        <taxon>Strongylocentrotus</taxon>
    </lineage>
</organism>
<feature type="domain" description="Arf-GAP" evidence="13">
    <location>
        <begin position="681"/>
        <end position="801"/>
    </location>
</feature>
<evidence type="ECO:0000256" key="8">
    <source>
        <dbReference type="ARBA" id="ARBA00023134"/>
    </source>
</evidence>
<dbReference type="GeneID" id="100889554"/>
<dbReference type="FunFam" id="1.10.220.150:FF:000001">
    <property type="entry name" value="Arf-GAP with GTPase, ANK repeat and PH domain-containing protein 1"/>
    <property type="match status" value="1"/>
</dbReference>
<dbReference type="InterPro" id="IPR001849">
    <property type="entry name" value="PH_domain"/>
</dbReference>
<dbReference type="OMA" id="WYGANIK"/>
<reference evidence="14" key="2">
    <citation type="submission" date="2021-01" db="UniProtKB">
        <authorList>
            <consortium name="EnsemblMetazoa"/>
        </authorList>
    </citation>
    <scope>IDENTIFICATION</scope>
</reference>
<dbReference type="Gene3D" id="2.30.29.30">
    <property type="entry name" value="Pleckstrin-homology domain (PH domain)/Phosphotyrosine-binding domain (PTB)"/>
    <property type="match status" value="2"/>
</dbReference>
<dbReference type="GO" id="GO:0005525">
    <property type="term" value="F:GTP binding"/>
    <property type="evidence" value="ECO:0007669"/>
    <property type="project" value="UniProtKB-KW"/>
</dbReference>
<keyword evidence="15" id="KW-1185">Reference proteome</keyword>
<evidence type="ECO:0000256" key="7">
    <source>
        <dbReference type="ARBA" id="ARBA00023043"/>
    </source>
</evidence>
<dbReference type="FunFam" id="2.30.29.30:FF:000109">
    <property type="entry name" value="Arf-GAP with GTPase, ANK repeat and PH domain-containing protein 1"/>
    <property type="match status" value="1"/>
</dbReference>
<keyword evidence="5 10" id="KW-0863">Zinc-finger</keyword>
<dbReference type="OrthoDB" id="6136903at2759"/>
<dbReference type="InterPro" id="IPR011993">
    <property type="entry name" value="PH-like_dom_sf"/>
</dbReference>
<dbReference type="AlphaFoldDB" id="A0A7M7ST19"/>
<dbReference type="SMART" id="SM00173">
    <property type="entry name" value="RAS"/>
    <property type="match status" value="1"/>
</dbReference>